<organism evidence="2">
    <name type="scientific">Eucalyptus grandis</name>
    <name type="common">Flooded gum</name>
    <dbReference type="NCBI Taxonomy" id="71139"/>
    <lineage>
        <taxon>Eukaryota</taxon>
        <taxon>Viridiplantae</taxon>
        <taxon>Streptophyta</taxon>
        <taxon>Embryophyta</taxon>
        <taxon>Tracheophyta</taxon>
        <taxon>Spermatophyta</taxon>
        <taxon>Magnoliopsida</taxon>
        <taxon>eudicotyledons</taxon>
        <taxon>Gunneridae</taxon>
        <taxon>Pentapetalae</taxon>
        <taxon>rosids</taxon>
        <taxon>malvids</taxon>
        <taxon>Myrtales</taxon>
        <taxon>Myrtaceae</taxon>
        <taxon>Myrtoideae</taxon>
        <taxon>Eucalypteae</taxon>
        <taxon>Eucalyptus</taxon>
    </lineage>
</organism>
<gene>
    <name evidence="2" type="ORF">EUGRSUZ_A01087</name>
</gene>
<accession>A0A059DDS7</accession>
<feature type="compositionally biased region" description="Polar residues" evidence="1">
    <location>
        <begin position="9"/>
        <end position="20"/>
    </location>
</feature>
<protein>
    <submittedName>
        <fullName evidence="2">Uncharacterized protein</fullName>
    </submittedName>
</protein>
<evidence type="ECO:0000256" key="1">
    <source>
        <dbReference type="SAM" id="MobiDB-lite"/>
    </source>
</evidence>
<evidence type="ECO:0000313" key="2">
    <source>
        <dbReference type="EMBL" id="KCW88732.1"/>
    </source>
</evidence>
<dbReference type="InParanoid" id="A0A059DDS7"/>
<dbReference type="AlphaFoldDB" id="A0A059DDS7"/>
<reference evidence="2" key="1">
    <citation type="submission" date="2013-07" db="EMBL/GenBank/DDBJ databases">
        <title>The genome of Eucalyptus grandis.</title>
        <authorList>
            <person name="Schmutz J."/>
            <person name="Hayes R."/>
            <person name="Myburg A."/>
            <person name="Tuskan G."/>
            <person name="Grattapaglia D."/>
            <person name="Rokhsar D.S."/>
        </authorList>
    </citation>
    <scope>NUCLEOTIDE SEQUENCE</scope>
    <source>
        <tissue evidence="2">Leaf extractions</tissue>
    </source>
</reference>
<proteinExistence type="predicted"/>
<name>A0A059DDS7_EUCGR</name>
<dbReference type="EMBL" id="KK198753">
    <property type="protein sequence ID" value="KCW88732.1"/>
    <property type="molecule type" value="Genomic_DNA"/>
</dbReference>
<feature type="region of interest" description="Disordered" evidence="1">
    <location>
        <begin position="1"/>
        <end position="20"/>
    </location>
</feature>
<dbReference type="Gramene" id="KCW88732">
    <property type="protein sequence ID" value="KCW88732"/>
    <property type="gene ID" value="EUGRSUZ_A01087"/>
</dbReference>
<sequence>MTLHPIPNAPNSLSDETGNLSHRPPLRPDLAVIFDTAAGRPLRLRFIAAAAAAAADFLLTQFVLRGSFCRDSVLAAIGNSVLALPLLLLLRAGALPSVPEQPLLVRVDDLVYRLAVRRRVPARPEALVAPEAAALELRGVVLLAGEDGLLPVLAAGGARARRSVAAAVGARDEVGQDFPVLGRERRREGQDRRGEEGQLVGDGGRRRVDLAFLVVELGHGGWMRCGFLTGWVENLLCFLAERG</sequence>